<name>A0AAW6PY02_PSEPU</name>
<sequence length="257" mass="29936">YKALCVGSFSWQQHMVNDYAKMVAFPIFFDLLDLHVDKRFGCANSYFDVKAKIIKNNIDPSLISDAFLLELYTFCTRLRNKMLHHNIAYEDGGLSYGAGKIRVSDFRIINEIIYQYVAYGFEGRPWYNQNAMLFFLDYLIGGGGEISDKINSLKDFTRLSTSPERYKCSLHNKYKHAPGDYILDFIFVHAGALYDPKNSECQFRVTHPDPEEKIAMGGRYYFIEMEGKCYLFPSELVIKEREVKFSDLSPWIYEPKK</sequence>
<accession>A0AAW6PY02</accession>
<dbReference type="RefSeq" id="WP_276237774.1">
    <property type="nucleotide sequence ID" value="NZ_JARJLN010000394.1"/>
</dbReference>
<dbReference type="EMBL" id="JARJLO010000376">
    <property type="protein sequence ID" value="MDF3873798.1"/>
    <property type="molecule type" value="Genomic_DNA"/>
</dbReference>
<gene>
    <name evidence="1" type="ORF">P3W50_25505</name>
</gene>
<proteinExistence type="predicted"/>
<dbReference type="Proteomes" id="UP001217741">
    <property type="component" value="Unassembled WGS sequence"/>
</dbReference>
<reference evidence="1" key="1">
    <citation type="submission" date="2023-03" db="EMBL/GenBank/DDBJ databases">
        <title>Draft assemblies of triclosan tolerant bacteria isolated from returned activated sludge.</title>
        <authorList>
            <person name="Van Hamelsveld S."/>
        </authorList>
    </citation>
    <scope>NUCLEOTIDE SEQUENCE</scope>
    <source>
        <strain evidence="1">GW210012_S60</strain>
    </source>
</reference>
<dbReference type="AlphaFoldDB" id="A0AAW6PY02"/>
<evidence type="ECO:0000313" key="2">
    <source>
        <dbReference type="Proteomes" id="UP001217741"/>
    </source>
</evidence>
<protein>
    <submittedName>
        <fullName evidence="1">Uncharacterized protein</fullName>
    </submittedName>
</protein>
<organism evidence="1 2">
    <name type="scientific">Pseudomonas putida</name>
    <name type="common">Arthrobacter siderocapsulatus</name>
    <dbReference type="NCBI Taxonomy" id="303"/>
    <lineage>
        <taxon>Bacteria</taxon>
        <taxon>Pseudomonadati</taxon>
        <taxon>Pseudomonadota</taxon>
        <taxon>Gammaproteobacteria</taxon>
        <taxon>Pseudomonadales</taxon>
        <taxon>Pseudomonadaceae</taxon>
        <taxon>Pseudomonas</taxon>
    </lineage>
</organism>
<evidence type="ECO:0000313" key="1">
    <source>
        <dbReference type="EMBL" id="MDF3873798.1"/>
    </source>
</evidence>
<feature type="non-terminal residue" evidence="1">
    <location>
        <position position="1"/>
    </location>
</feature>
<comment type="caution">
    <text evidence="1">The sequence shown here is derived from an EMBL/GenBank/DDBJ whole genome shotgun (WGS) entry which is preliminary data.</text>
</comment>